<dbReference type="KEGG" id="slb:AWJ20_4298"/>
<dbReference type="GO" id="GO:0005634">
    <property type="term" value="C:nucleus"/>
    <property type="evidence" value="ECO:0007669"/>
    <property type="project" value="UniProtKB-SubCell"/>
</dbReference>
<accession>A0A167CC03</accession>
<evidence type="ECO:0000256" key="5">
    <source>
        <dbReference type="PROSITE-ProRule" id="PRU00221"/>
    </source>
</evidence>
<organism evidence="7 8">
    <name type="scientific">Sugiyamaella lignohabitans</name>
    <dbReference type="NCBI Taxonomy" id="796027"/>
    <lineage>
        <taxon>Eukaryota</taxon>
        <taxon>Fungi</taxon>
        <taxon>Dikarya</taxon>
        <taxon>Ascomycota</taxon>
        <taxon>Saccharomycotina</taxon>
        <taxon>Dipodascomycetes</taxon>
        <taxon>Dipodascales</taxon>
        <taxon>Trichomonascaceae</taxon>
        <taxon>Sugiyamaella</taxon>
    </lineage>
</organism>
<dbReference type="SUPFAM" id="SSF50978">
    <property type="entry name" value="WD40 repeat-like"/>
    <property type="match status" value="1"/>
</dbReference>
<dbReference type="RefSeq" id="XP_018733963.1">
    <property type="nucleotide sequence ID" value="XM_018881365.1"/>
</dbReference>
<evidence type="ECO:0000256" key="3">
    <source>
        <dbReference type="ARBA" id="ARBA00022737"/>
    </source>
</evidence>
<dbReference type="PRINTS" id="PR00320">
    <property type="entry name" value="GPROTEINBRPT"/>
</dbReference>
<dbReference type="InterPro" id="IPR019775">
    <property type="entry name" value="WD40_repeat_CS"/>
</dbReference>
<keyword evidence="2 5" id="KW-0853">WD repeat</keyword>
<dbReference type="InterPro" id="IPR001680">
    <property type="entry name" value="WD40_rpt"/>
</dbReference>
<feature type="compositionally biased region" description="Polar residues" evidence="6">
    <location>
        <begin position="1"/>
        <end position="24"/>
    </location>
</feature>
<dbReference type="PANTHER" id="PTHR22850">
    <property type="entry name" value="WD40 REPEAT FAMILY"/>
    <property type="match status" value="1"/>
</dbReference>
<keyword evidence="8" id="KW-1185">Reference proteome</keyword>
<keyword evidence="3" id="KW-0677">Repeat</keyword>
<dbReference type="Pfam" id="PF00400">
    <property type="entry name" value="WD40"/>
    <property type="match status" value="4"/>
</dbReference>
<evidence type="ECO:0000256" key="4">
    <source>
        <dbReference type="ARBA" id="ARBA00023242"/>
    </source>
</evidence>
<dbReference type="PROSITE" id="PS50294">
    <property type="entry name" value="WD_REPEATS_REGION"/>
    <property type="match status" value="3"/>
</dbReference>
<feature type="repeat" description="WD" evidence="5">
    <location>
        <begin position="327"/>
        <end position="369"/>
    </location>
</feature>
<dbReference type="InterPro" id="IPR036322">
    <property type="entry name" value="WD40_repeat_dom_sf"/>
</dbReference>
<gene>
    <name evidence="7" type="primary">HAT2</name>
    <name evidence="7" type="ORF">AWJ20_4298</name>
</gene>
<dbReference type="InterPro" id="IPR020472">
    <property type="entry name" value="WD40_PAC1"/>
</dbReference>
<keyword evidence="4" id="KW-0539">Nucleus</keyword>
<evidence type="ECO:0000256" key="6">
    <source>
        <dbReference type="SAM" id="MobiDB-lite"/>
    </source>
</evidence>
<name>A0A167CC03_9ASCO</name>
<dbReference type="OrthoDB" id="427795at2759"/>
<evidence type="ECO:0000256" key="2">
    <source>
        <dbReference type="ARBA" id="ARBA00022574"/>
    </source>
</evidence>
<dbReference type="GeneID" id="30036414"/>
<evidence type="ECO:0000313" key="7">
    <source>
        <dbReference type="EMBL" id="ANB11486.1"/>
    </source>
</evidence>
<comment type="subcellular location">
    <subcellularLocation>
        <location evidence="1">Nucleus</location>
    </subcellularLocation>
</comment>
<evidence type="ECO:0000256" key="1">
    <source>
        <dbReference type="ARBA" id="ARBA00004123"/>
    </source>
</evidence>
<dbReference type="PROSITE" id="PS00678">
    <property type="entry name" value="WD_REPEATS_1"/>
    <property type="match status" value="2"/>
</dbReference>
<reference evidence="7 8" key="1">
    <citation type="submission" date="2016-02" db="EMBL/GenBank/DDBJ databases">
        <title>Complete genome sequence and transcriptome regulation of the pentose utilising yeast Sugiyamaella lignohabitans.</title>
        <authorList>
            <person name="Bellasio M."/>
            <person name="Peymann A."/>
            <person name="Valli M."/>
            <person name="Sipitzky M."/>
            <person name="Graf A."/>
            <person name="Sauer M."/>
            <person name="Marx H."/>
            <person name="Mattanovich D."/>
        </authorList>
    </citation>
    <scope>NUCLEOTIDE SEQUENCE [LARGE SCALE GENOMIC DNA]</scope>
    <source>
        <strain evidence="7 8">CBS 10342</strain>
    </source>
</reference>
<feature type="repeat" description="WD" evidence="5">
    <location>
        <begin position="192"/>
        <end position="234"/>
    </location>
</feature>
<dbReference type="SMART" id="SM00320">
    <property type="entry name" value="WD40"/>
    <property type="match status" value="6"/>
</dbReference>
<feature type="region of interest" description="Disordered" evidence="6">
    <location>
        <begin position="1"/>
        <end position="27"/>
    </location>
</feature>
<evidence type="ECO:0000313" key="8">
    <source>
        <dbReference type="Proteomes" id="UP000189580"/>
    </source>
</evidence>
<dbReference type="InterPro" id="IPR015943">
    <property type="entry name" value="WD40/YVTN_repeat-like_dom_sf"/>
</dbReference>
<feature type="region of interest" description="Disordered" evidence="6">
    <location>
        <begin position="43"/>
        <end position="97"/>
    </location>
</feature>
<feature type="repeat" description="WD" evidence="5">
    <location>
        <begin position="283"/>
        <end position="325"/>
    </location>
</feature>
<dbReference type="Proteomes" id="UP000189580">
    <property type="component" value="Chromosome c"/>
</dbReference>
<dbReference type="Gene3D" id="2.130.10.10">
    <property type="entry name" value="YVTN repeat-like/Quinoprotein amine dehydrogenase"/>
    <property type="match status" value="1"/>
</dbReference>
<sequence>MVANRLQNRSQRTRLLQKSTSNGRKTARRCTDWCPRQHCCGRLSRSNGSRKSSKYPLHSPSHSCEAGATRVWGGTPAAGGTTTLHSPSPNTPRRNEDRVTQNILLGTYSAGSETQEYLQVGQVQYPSSFKDGDVGSQVASQVVIKKQFAHNGDVNRARYQPQSPNIVATASVSGDIYIYDIQNPTDQTPRTLKHHTENGYGLTWNPVRAGLLATGSDDSTVAIWDTNKEGEIRPSIVYSHHTDIVNDVDWHREGNLLGSVSDDKSLLIYDTRDSSNQPHLSVKEAHSEAVNSLAFSPFSRNMLATVSADQTVALWDMRNLSKTLHSLIGHNQSVTSVKWSPHIDGTIATAGTDRRVVIWDISRIGEEQTPEDAEDGPPELTFMHGGHTSAVTDFDWNPVPEYSWIIGSTSEDNIGQYWAPLESITQAGKPVVRQIDPHVLE</sequence>
<feature type="compositionally biased region" description="Low complexity" evidence="6">
    <location>
        <begin position="73"/>
        <end position="83"/>
    </location>
</feature>
<protein>
    <submittedName>
        <fullName evidence="7">Hat2p</fullName>
    </submittedName>
</protein>
<dbReference type="AlphaFoldDB" id="A0A167CC03"/>
<dbReference type="InterPro" id="IPR050459">
    <property type="entry name" value="WD_repeat_RBAP46/RBAP48/MSI1"/>
</dbReference>
<dbReference type="PROSITE" id="PS50082">
    <property type="entry name" value="WD_REPEATS_2"/>
    <property type="match status" value="4"/>
</dbReference>
<dbReference type="EMBL" id="CP014500">
    <property type="protein sequence ID" value="ANB11486.1"/>
    <property type="molecule type" value="Genomic_DNA"/>
</dbReference>
<proteinExistence type="predicted"/>
<feature type="repeat" description="WD" evidence="5">
    <location>
        <begin position="238"/>
        <end position="279"/>
    </location>
</feature>